<keyword evidence="1 6" id="KW-0963">Cytoplasm</keyword>
<dbReference type="EMBL" id="JABDTM020026125">
    <property type="protein sequence ID" value="KAH0812343.1"/>
    <property type="molecule type" value="Genomic_DNA"/>
</dbReference>
<dbReference type="Proteomes" id="UP000719412">
    <property type="component" value="Unassembled WGS sequence"/>
</dbReference>
<comment type="subcellular location">
    <subcellularLocation>
        <location evidence="6">Cytoplasm</location>
    </subcellularLocation>
    <subcellularLocation>
        <location evidence="6">Nucleus</location>
        <location evidence="6">Nucleolus</location>
    </subcellularLocation>
    <text evidence="6">Shuttles between cytoplasm and nucleus/nucleolus.</text>
</comment>
<reference evidence="7" key="2">
    <citation type="submission" date="2021-08" db="EMBL/GenBank/DDBJ databases">
        <authorList>
            <person name="Eriksson T."/>
        </authorList>
    </citation>
    <scope>NUCLEOTIDE SEQUENCE</scope>
    <source>
        <strain evidence="7">Stoneville</strain>
        <tissue evidence="7">Whole head</tissue>
    </source>
</reference>
<evidence type="ECO:0000313" key="8">
    <source>
        <dbReference type="Proteomes" id="UP000719412"/>
    </source>
</evidence>
<dbReference type="GO" id="GO:0042256">
    <property type="term" value="P:cytosolic ribosome assembly"/>
    <property type="evidence" value="ECO:0007669"/>
    <property type="project" value="UniProtKB-UniRule"/>
</dbReference>
<dbReference type="GO" id="GO:0005730">
    <property type="term" value="C:nucleolus"/>
    <property type="evidence" value="ECO:0007669"/>
    <property type="project" value="UniProtKB-SubCell"/>
</dbReference>
<dbReference type="SUPFAM" id="SSF55909">
    <property type="entry name" value="Pentein"/>
    <property type="match status" value="1"/>
</dbReference>
<dbReference type="FunFam" id="3.75.10.10:FF:000001">
    <property type="entry name" value="Eukaryotic translation initiation factor 6"/>
    <property type="match status" value="1"/>
</dbReference>
<accession>A0A8J6HER6</accession>
<reference evidence="7" key="1">
    <citation type="journal article" date="2020" name="J Insects Food Feed">
        <title>The yellow mealworm (Tenebrio molitor) genome: a resource for the emerging insects as food and feed industry.</title>
        <authorList>
            <person name="Eriksson T."/>
            <person name="Andere A."/>
            <person name="Kelstrup H."/>
            <person name="Emery V."/>
            <person name="Picard C."/>
        </authorList>
    </citation>
    <scope>NUCLEOTIDE SEQUENCE</scope>
    <source>
        <strain evidence="7">Stoneville</strain>
        <tissue evidence="7">Whole head</tissue>
    </source>
</reference>
<keyword evidence="4 6" id="KW-0539">Nucleus</keyword>
<evidence type="ECO:0000256" key="5">
    <source>
        <dbReference type="ARBA" id="ARBA00062592"/>
    </source>
</evidence>
<comment type="subunit">
    <text evidence="5">Monomer. Associates with the 60S ribosomal subunit. Interacts with RACK1. Interacts with DICER1, AGO2, TARBP2, MOV10 and RPL7A; they form a large RNA-induced silencing complex (RISC).</text>
</comment>
<comment type="caution">
    <text evidence="7">The sequence shown here is derived from an EMBL/GenBank/DDBJ whole genome shotgun (WGS) entry which is preliminary data.</text>
</comment>
<keyword evidence="2 6" id="KW-0396">Initiation factor</keyword>
<comment type="similarity">
    <text evidence="6">Belongs to the eIF-6 family.</text>
</comment>
<dbReference type="Gene3D" id="3.75.10.10">
    <property type="entry name" value="L-arginine/glycine Amidinotransferase, Chain A"/>
    <property type="match status" value="1"/>
</dbReference>
<dbReference type="Pfam" id="PF01912">
    <property type="entry name" value="eIF-6"/>
    <property type="match status" value="1"/>
</dbReference>
<dbReference type="InterPro" id="IPR002769">
    <property type="entry name" value="eIF6"/>
</dbReference>
<sequence length="325" mass="36079">MTSLEIAESEVRNTVRFVFVCDMSVVTSNENEAEPSSGIFRDDETIVTRNYTGPREKYAWWLLARWSKDWKAYSHTPYYTSKQDFRTRRVHAGSNKALRIRFANSDDIGVFMKVTNSYALLGGEEHSEHVCSLIRSDLSEIPVINTSLEGCRVIGRMCVGNKNGLLLPEATYDTELQHIRNELPDSVKVETIEDRLSALGNVIACNDHVAIIHPDLDKESEEIIADTLQVEVFRHMIANNALVGSYCVLSNQGGLVCADINNSELENLSSLLQVPLVAGTVNRGNKIVASGLVVSDHIAYAGMKTTSSEFTAIDTAFGLTPARWF</sequence>
<dbReference type="AlphaFoldDB" id="A0A8J6HER6"/>
<evidence type="ECO:0000256" key="6">
    <source>
        <dbReference type="HAMAP-Rule" id="MF_03132"/>
    </source>
</evidence>
<gene>
    <name evidence="6" type="primary">EIF6</name>
    <name evidence="7" type="ORF">GEV33_010442</name>
</gene>
<dbReference type="GO" id="GO:0003743">
    <property type="term" value="F:translation initiation factor activity"/>
    <property type="evidence" value="ECO:0007669"/>
    <property type="project" value="UniProtKB-UniRule"/>
</dbReference>
<evidence type="ECO:0000256" key="2">
    <source>
        <dbReference type="ARBA" id="ARBA00022540"/>
    </source>
</evidence>
<keyword evidence="3 6" id="KW-0648">Protein biosynthesis</keyword>
<dbReference type="CDD" id="cd00527">
    <property type="entry name" value="IF6"/>
    <property type="match status" value="1"/>
</dbReference>
<dbReference type="GO" id="GO:0005737">
    <property type="term" value="C:cytoplasm"/>
    <property type="evidence" value="ECO:0007669"/>
    <property type="project" value="UniProtKB-SubCell"/>
</dbReference>
<comment type="function">
    <text evidence="6">Binds to the 60S ribosomal subunit and prevents its association with the 40S ribosomal subunit to form the 80S initiation complex in the cytoplasm. May also be involved in ribosome biogenesis.</text>
</comment>
<organism evidence="7 8">
    <name type="scientific">Tenebrio molitor</name>
    <name type="common">Yellow mealworm beetle</name>
    <dbReference type="NCBI Taxonomy" id="7067"/>
    <lineage>
        <taxon>Eukaryota</taxon>
        <taxon>Metazoa</taxon>
        <taxon>Ecdysozoa</taxon>
        <taxon>Arthropoda</taxon>
        <taxon>Hexapoda</taxon>
        <taxon>Insecta</taxon>
        <taxon>Pterygota</taxon>
        <taxon>Neoptera</taxon>
        <taxon>Endopterygota</taxon>
        <taxon>Coleoptera</taxon>
        <taxon>Polyphaga</taxon>
        <taxon>Cucujiformia</taxon>
        <taxon>Tenebrionidae</taxon>
        <taxon>Tenebrio</taxon>
    </lineage>
</organism>
<protein>
    <recommendedName>
        <fullName evidence="6">Eukaryotic translation initiation factor 6</fullName>
        <shortName evidence="6">eIF-6</shortName>
    </recommendedName>
</protein>
<dbReference type="GO" id="GO:0043023">
    <property type="term" value="F:ribosomal large subunit binding"/>
    <property type="evidence" value="ECO:0007669"/>
    <property type="project" value="UniProtKB-UniRule"/>
</dbReference>
<evidence type="ECO:0000256" key="3">
    <source>
        <dbReference type="ARBA" id="ARBA00022917"/>
    </source>
</evidence>
<dbReference type="GO" id="GO:0042273">
    <property type="term" value="P:ribosomal large subunit biogenesis"/>
    <property type="evidence" value="ECO:0007669"/>
    <property type="project" value="UniProtKB-UniRule"/>
</dbReference>
<keyword evidence="6" id="KW-0690">Ribosome biogenesis</keyword>
<evidence type="ECO:0000256" key="1">
    <source>
        <dbReference type="ARBA" id="ARBA00022490"/>
    </source>
</evidence>
<dbReference type="PANTHER" id="PTHR10784">
    <property type="entry name" value="TRANSLATION INITIATION FACTOR 6"/>
    <property type="match status" value="1"/>
</dbReference>
<evidence type="ECO:0000313" key="7">
    <source>
        <dbReference type="EMBL" id="KAH0812343.1"/>
    </source>
</evidence>
<name>A0A8J6HER6_TENMO</name>
<dbReference type="SMART" id="SM00654">
    <property type="entry name" value="eIF6"/>
    <property type="match status" value="1"/>
</dbReference>
<proteinExistence type="inferred from homology"/>
<dbReference type="HAMAP" id="MF_00032">
    <property type="entry name" value="eIF_6"/>
    <property type="match status" value="1"/>
</dbReference>
<dbReference type="NCBIfam" id="TIGR00323">
    <property type="entry name" value="eIF-6"/>
    <property type="match status" value="1"/>
</dbReference>
<keyword evidence="8" id="KW-1185">Reference proteome</keyword>
<evidence type="ECO:0000256" key="4">
    <source>
        <dbReference type="ARBA" id="ARBA00023242"/>
    </source>
</evidence>